<dbReference type="PANTHER" id="PTHR18934:SF118">
    <property type="entry name" value="ATP-DEPENDENT RNA HELICASE DHX33"/>
    <property type="match status" value="1"/>
</dbReference>
<dbReference type="FunFam" id="1.10.10.2130:FF:000001">
    <property type="entry name" value="Pre-mRNA-splicing factor ATP-dependent RNA helicase"/>
    <property type="match status" value="1"/>
</dbReference>
<evidence type="ECO:0000256" key="3">
    <source>
        <dbReference type="ARBA" id="ARBA00022801"/>
    </source>
</evidence>
<comment type="caution">
    <text evidence="7">The sequence shown here is derived from an EMBL/GenBank/DDBJ whole genome shotgun (WGS) entry which is preliminary data.</text>
</comment>
<dbReference type="PANTHER" id="PTHR18934">
    <property type="entry name" value="ATP-DEPENDENT RNA HELICASE"/>
    <property type="match status" value="1"/>
</dbReference>
<name>A0A392R659_9FABA</name>
<proteinExistence type="predicted"/>
<dbReference type="GO" id="GO:0016787">
    <property type="term" value="F:hydrolase activity"/>
    <property type="evidence" value="ECO:0007669"/>
    <property type="project" value="UniProtKB-KW"/>
</dbReference>
<keyword evidence="4 7" id="KW-0347">Helicase</keyword>
<dbReference type="GO" id="GO:0045943">
    <property type="term" value="P:positive regulation of transcription by RNA polymerase I"/>
    <property type="evidence" value="ECO:0007669"/>
    <property type="project" value="TreeGrafter"/>
</dbReference>
<evidence type="ECO:0000256" key="4">
    <source>
        <dbReference type="ARBA" id="ARBA00022806"/>
    </source>
</evidence>
<dbReference type="EC" id="3.6.4.13" evidence="1"/>
<dbReference type="InterPro" id="IPR042035">
    <property type="entry name" value="DEAH_win-hel_dom"/>
</dbReference>
<sequence>MLHIHGRAGREGPGKCFRLYPENEFEKLEDSTTPEIKRCNLSNVILQLKALGVDDILGFDFIEKPSR</sequence>
<dbReference type="GO" id="GO:0003724">
    <property type="term" value="F:RNA helicase activity"/>
    <property type="evidence" value="ECO:0007669"/>
    <property type="project" value="UniProtKB-EC"/>
</dbReference>
<accession>A0A392R659</accession>
<dbReference type="InterPro" id="IPR027417">
    <property type="entry name" value="P-loop_NTPase"/>
</dbReference>
<comment type="catalytic activity">
    <reaction evidence="6">
        <text>ATP + H2O = ADP + phosphate + H(+)</text>
        <dbReference type="Rhea" id="RHEA:13065"/>
        <dbReference type="ChEBI" id="CHEBI:15377"/>
        <dbReference type="ChEBI" id="CHEBI:15378"/>
        <dbReference type="ChEBI" id="CHEBI:30616"/>
        <dbReference type="ChEBI" id="CHEBI:43474"/>
        <dbReference type="ChEBI" id="CHEBI:456216"/>
        <dbReference type="EC" id="3.6.4.13"/>
    </reaction>
</comment>
<keyword evidence="8" id="KW-1185">Reference proteome</keyword>
<keyword evidence="5" id="KW-0067">ATP-binding</keyword>
<dbReference type="GO" id="GO:0003725">
    <property type="term" value="F:double-stranded RNA binding"/>
    <property type="evidence" value="ECO:0007669"/>
    <property type="project" value="TreeGrafter"/>
</dbReference>
<dbReference type="SUPFAM" id="SSF52540">
    <property type="entry name" value="P-loop containing nucleoside triphosphate hydrolases"/>
    <property type="match status" value="1"/>
</dbReference>
<dbReference type="EMBL" id="LXQA010189481">
    <property type="protein sequence ID" value="MCI31719.1"/>
    <property type="molecule type" value="Genomic_DNA"/>
</dbReference>
<organism evidence="7 8">
    <name type="scientific">Trifolium medium</name>
    <dbReference type="NCBI Taxonomy" id="97028"/>
    <lineage>
        <taxon>Eukaryota</taxon>
        <taxon>Viridiplantae</taxon>
        <taxon>Streptophyta</taxon>
        <taxon>Embryophyta</taxon>
        <taxon>Tracheophyta</taxon>
        <taxon>Spermatophyta</taxon>
        <taxon>Magnoliopsida</taxon>
        <taxon>eudicotyledons</taxon>
        <taxon>Gunneridae</taxon>
        <taxon>Pentapetalae</taxon>
        <taxon>rosids</taxon>
        <taxon>fabids</taxon>
        <taxon>Fabales</taxon>
        <taxon>Fabaceae</taxon>
        <taxon>Papilionoideae</taxon>
        <taxon>50 kb inversion clade</taxon>
        <taxon>NPAAA clade</taxon>
        <taxon>Hologalegina</taxon>
        <taxon>IRL clade</taxon>
        <taxon>Trifolieae</taxon>
        <taxon>Trifolium</taxon>
    </lineage>
</organism>
<dbReference type="GO" id="GO:0005524">
    <property type="term" value="F:ATP binding"/>
    <property type="evidence" value="ECO:0007669"/>
    <property type="project" value="UniProtKB-KW"/>
</dbReference>
<dbReference type="AlphaFoldDB" id="A0A392R659"/>
<evidence type="ECO:0000256" key="6">
    <source>
        <dbReference type="ARBA" id="ARBA00047984"/>
    </source>
</evidence>
<evidence type="ECO:0000313" key="8">
    <source>
        <dbReference type="Proteomes" id="UP000265520"/>
    </source>
</evidence>
<dbReference type="Gene3D" id="3.40.50.300">
    <property type="entry name" value="P-loop containing nucleotide triphosphate hydrolases"/>
    <property type="match status" value="1"/>
</dbReference>
<keyword evidence="3" id="KW-0378">Hydrolase</keyword>
<dbReference type="Gene3D" id="1.10.10.2130">
    <property type="entry name" value="DEAH helicase family, winged-helix domain"/>
    <property type="match status" value="1"/>
</dbReference>
<keyword evidence="2" id="KW-0547">Nucleotide-binding</keyword>
<evidence type="ECO:0000256" key="1">
    <source>
        <dbReference type="ARBA" id="ARBA00012552"/>
    </source>
</evidence>
<evidence type="ECO:0000256" key="2">
    <source>
        <dbReference type="ARBA" id="ARBA00022741"/>
    </source>
</evidence>
<dbReference type="GO" id="GO:0005730">
    <property type="term" value="C:nucleolus"/>
    <property type="evidence" value="ECO:0007669"/>
    <property type="project" value="TreeGrafter"/>
</dbReference>
<evidence type="ECO:0000313" key="7">
    <source>
        <dbReference type="EMBL" id="MCI31719.1"/>
    </source>
</evidence>
<protein>
    <recommendedName>
        <fullName evidence="1">RNA helicase</fullName>
        <ecNumber evidence="1">3.6.4.13</ecNumber>
    </recommendedName>
</protein>
<dbReference type="Proteomes" id="UP000265520">
    <property type="component" value="Unassembled WGS sequence"/>
</dbReference>
<reference evidence="7 8" key="1">
    <citation type="journal article" date="2018" name="Front. Plant Sci.">
        <title>Red Clover (Trifolium pratense) and Zigzag Clover (T. medium) - A Picture of Genomic Similarities and Differences.</title>
        <authorList>
            <person name="Dluhosova J."/>
            <person name="Istvanek J."/>
            <person name="Nedelnik J."/>
            <person name="Repkova J."/>
        </authorList>
    </citation>
    <scope>NUCLEOTIDE SEQUENCE [LARGE SCALE GENOMIC DNA]</scope>
    <source>
        <strain evidence="8">cv. 10/8</strain>
        <tissue evidence="7">Leaf</tissue>
    </source>
</reference>
<evidence type="ECO:0000256" key="5">
    <source>
        <dbReference type="ARBA" id="ARBA00022840"/>
    </source>
</evidence>